<organism evidence="1 2">
    <name type="scientific">Goodea atripinnis</name>
    <dbReference type="NCBI Taxonomy" id="208336"/>
    <lineage>
        <taxon>Eukaryota</taxon>
        <taxon>Metazoa</taxon>
        <taxon>Chordata</taxon>
        <taxon>Craniata</taxon>
        <taxon>Vertebrata</taxon>
        <taxon>Euteleostomi</taxon>
        <taxon>Actinopterygii</taxon>
        <taxon>Neopterygii</taxon>
        <taxon>Teleostei</taxon>
        <taxon>Neoteleostei</taxon>
        <taxon>Acanthomorphata</taxon>
        <taxon>Ovalentaria</taxon>
        <taxon>Atherinomorphae</taxon>
        <taxon>Cyprinodontiformes</taxon>
        <taxon>Goodeidae</taxon>
        <taxon>Goodea</taxon>
    </lineage>
</organism>
<comment type="caution">
    <text evidence="1">The sequence shown here is derived from an EMBL/GenBank/DDBJ whole genome shotgun (WGS) entry which is preliminary data.</text>
</comment>
<name>A0ABV0NDF3_9TELE</name>
<feature type="non-terminal residue" evidence="1">
    <location>
        <position position="149"/>
    </location>
</feature>
<sequence>MEFTRASQVATGILLYSSYTMELVDIRDLTLLQLLFEDAPQCVASPAPLPFSFFFKAMVISEVCTQYMLVFMVPSMNCSSPQLAALTQPQTMTLPPPCLTVSTTHLSLYHQLGHHTGLTSSEPNMFIIRPQDMVPIIHVFGLLVFSKLF</sequence>
<dbReference type="Proteomes" id="UP001476798">
    <property type="component" value="Unassembled WGS sequence"/>
</dbReference>
<reference evidence="1 2" key="1">
    <citation type="submission" date="2021-06" db="EMBL/GenBank/DDBJ databases">
        <authorList>
            <person name="Palmer J.M."/>
        </authorList>
    </citation>
    <scope>NUCLEOTIDE SEQUENCE [LARGE SCALE GENOMIC DNA]</scope>
    <source>
        <strain evidence="1 2">GA_2019</strain>
        <tissue evidence="1">Muscle</tissue>
    </source>
</reference>
<proteinExistence type="predicted"/>
<gene>
    <name evidence="1" type="ORF">GOODEAATRI_024938</name>
</gene>
<protein>
    <submittedName>
        <fullName evidence="1">Uncharacterized protein</fullName>
    </submittedName>
</protein>
<keyword evidence="2" id="KW-1185">Reference proteome</keyword>
<dbReference type="EMBL" id="JAHRIO010032847">
    <property type="protein sequence ID" value="MEQ2169405.1"/>
    <property type="molecule type" value="Genomic_DNA"/>
</dbReference>
<accession>A0ABV0NDF3</accession>
<evidence type="ECO:0000313" key="1">
    <source>
        <dbReference type="EMBL" id="MEQ2169405.1"/>
    </source>
</evidence>
<evidence type="ECO:0000313" key="2">
    <source>
        <dbReference type="Proteomes" id="UP001476798"/>
    </source>
</evidence>